<evidence type="ECO:0000313" key="3">
    <source>
        <dbReference type="Proteomes" id="UP000187406"/>
    </source>
</evidence>
<keyword evidence="1" id="KW-0677">Repeat</keyword>
<dbReference type="Pfam" id="PF01535">
    <property type="entry name" value="PPR"/>
    <property type="match status" value="2"/>
</dbReference>
<dbReference type="EMBL" id="BDDD01000191">
    <property type="protein sequence ID" value="GAV61282.1"/>
    <property type="molecule type" value="Genomic_DNA"/>
</dbReference>
<protein>
    <submittedName>
        <fullName evidence="2">PPR domain-containing protein</fullName>
    </submittedName>
</protein>
<feature type="non-terminal residue" evidence="2">
    <location>
        <position position="277"/>
    </location>
</feature>
<dbReference type="GO" id="GO:0009451">
    <property type="term" value="P:RNA modification"/>
    <property type="evidence" value="ECO:0007669"/>
    <property type="project" value="InterPro"/>
</dbReference>
<proteinExistence type="predicted"/>
<dbReference type="PANTHER" id="PTHR47926:SF531">
    <property type="entry name" value="TETRATRICOPEPTIDE REPEAT SUPERFAMILY PROTEIN"/>
    <property type="match status" value="1"/>
</dbReference>
<sequence>HVHILIYSLQNNKLIVQKLISLSSQLNTLVYSSKIFQNSLHLRVITYNTMIKCFIGNTHPYAFRIYNRMKALVAPNSFTFNFLLRCLESFQSLKHGMVIHGEIFKLGFDSSVFVQNTLLNFYVKCCENLAWSIFCRMPKKTVVSCTTLMSGYIVIGDLEFAGDIFYQMPVKYVVAWNAMITGYVPNHMFDQAHSGYPEGRVITLSVFHHMLINGTCRPNQSTLISLLIACSHLGSHEHGKWIDSYIKHKLELSIPLGNPLIDMFANCGDLQNAQAFF</sequence>
<dbReference type="InParanoid" id="A0A1Q3B0H5"/>
<dbReference type="GO" id="GO:0003723">
    <property type="term" value="F:RNA binding"/>
    <property type="evidence" value="ECO:0007669"/>
    <property type="project" value="InterPro"/>
</dbReference>
<dbReference type="AlphaFoldDB" id="A0A1Q3B0H5"/>
<comment type="caution">
    <text evidence="2">The sequence shown here is derived from an EMBL/GenBank/DDBJ whole genome shotgun (WGS) entry which is preliminary data.</text>
</comment>
<dbReference type="InterPro" id="IPR011990">
    <property type="entry name" value="TPR-like_helical_dom_sf"/>
</dbReference>
<dbReference type="PANTHER" id="PTHR47926">
    <property type="entry name" value="PENTATRICOPEPTIDE REPEAT-CONTAINING PROTEIN"/>
    <property type="match status" value="1"/>
</dbReference>
<reference evidence="3" key="1">
    <citation type="submission" date="2016-04" db="EMBL/GenBank/DDBJ databases">
        <title>Cephalotus genome sequencing.</title>
        <authorList>
            <person name="Fukushima K."/>
            <person name="Hasebe M."/>
            <person name="Fang X."/>
        </authorList>
    </citation>
    <scope>NUCLEOTIDE SEQUENCE [LARGE SCALE GENOMIC DNA]</scope>
    <source>
        <strain evidence="3">cv. St1</strain>
    </source>
</reference>
<accession>A0A1Q3B0H5</accession>
<dbReference type="InterPro" id="IPR002885">
    <property type="entry name" value="PPR_rpt"/>
</dbReference>
<name>A0A1Q3B0H5_CEPFO</name>
<dbReference type="Proteomes" id="UP000187406">
    <property type="component" value="Unassembled WGS sequence"/>
</dbReference>
<dbReference type="InterPro" id="IPR046960">
    <property type="entry name" value="PPR_At4g14850-like_plant"/>
</dbReference>
<gene>
    <name evidence="2" type="ORF">CFOL_v3_04810</name>
</gene>
<feature type="non-terminal residue" evidence="2">
    <location>
        <position position="1"/>
    </location>
</feature>
<evidence type="ECO:0000313" key="2">
    <source>
        <dbReference type="EMBL" id="GAV61282.1"/>
    </source>
</evidence>
<dbReference type="Pfam" id="PF13812">
    <property type="entry name" value="PPR_3"/>
    <property type="match status" value="1"/>
</dbReference>
<organism evidence="2 3">
    <name type="scientific">Cephalotus follicularis</name>
    <name type="common">Albany pitcher plant</name>
    <dbReference type="NCBI Taxonomy" id="3775"/>
    <lineage>
        <taxon>Eukaryota</taxon>
        <taxon>Viridiplantae</taxon>
        <taxon>Streptophyta</taxon>
        <taxon>Embryophyta</taxon>
        <taxon>Tracheophyta</taxon>
        <taxon>Spermatophyta</taxon>
        <taxon>Magnoliopsida</taxon>
        <taxon>eudicotyledons</taxon>
        <taxon>Gunneridae</taxon>
        <taxon>Pentapetalae</taxon>
        <taxon>rosids</taxon>
        <taxon>fabids</taxon>
        <taxon>Oxalidales</taxon>
        <taxon>Cephalotaceae</taxon>
        <taxon>Cephalotus</taxon>
    </lineage>
</organism>
<evidence type="ECO:0000256" key="1">
    <source>
        <dbReference type="ARBA" id="ARBA00022737"/>
    </source>
</evidence>
<dbReference type="OrthoDB" id="185373at2759"/>
<keyword evidence="3" id="KW-1185">Reference proteome</keyword>
<dbReference type="Gene3D" id="1.25.40.10">
    <property type="entry name" value="Tetratricopeptide repeat domain"/>
    <property type="match status" value="2"/>
</dbReference>